<evidence type="ECO:0000259" key="4">
    <source>
        <dbReference type="Pfam" id="PF17862"/>
    </source>
</evidence>
<dbReference type="GO" id="GO:0005524">
    <property type="term" value="F:ATP binding"/>
    <property type="evidence" value="ECO:0007669"/>
    <property type="project" value="UniProtKB-KW"/>
</dbReference>
<name>A0AAN7KN78_TRANT</name>
<dbReference type="AlphaFoldDB" id="A0AAN7KN78"/>
<dbReference type="Proteomes" id="UP001346149">
    <property type="component" value="Unassembled WGS sequence"/>
</dbReference>
<evidence type="ECO:0000256" key="2">
    <source>
        <dbReference type="ARBA" id="ARBA00022741"/>
    </source>
</evidence>
<dbReference type="PANTHER" id="PTHR23077">
    <property type="entry name" value="AAA-FAMILY ATPASE"/>
    <property type="match status" value="1"/>
</dbReference>
<keyword evidence="2" id="KW-0547">Nucleotide-binding</keyword>
<dbReference type="InterPro" id="IPR041569">
    <property type="entry name" value="AAA_lid_3"/>
</dbReference>
<sequence length="122" mass="13584">MSPLLCTGRFDRLLYVGPPDQTDREEIFRIHLSKIPCSSNVSLRELACLTEGLTGADISLVCREAAITALQEDLDASEVTVEHFRTAIMQVEPSEVESYQDLSSKFQRLVQSTAIRGPEDLN</sequence>
<evidence type="ECO:0000256" key="1">
    <source>
        <dbReference type="ARBA" id="ARBA00006914"/>
    </source>
</evidence>
<dbReference type="InterPro" id="IPR050168">
    <property type="entry name" value="AAA_ATPase_domain"/>
</dbReference>
<comment type="caution">
    <text evidence="5">The sequence shown here is derived from an EMBL/GenBank/DDBJ whole genome shotgun (WGS) entry which is preliminary data.</text>
</comment>
<feature type="domain" description="AAA ATPase AAA+ lid" evidence="4">
    <location>
        <begin position="40"/>
        <end position="85"/>
    </location>
</feature>
<evidence type="ECO:0000256" key="3">
    <source>
        <dbReference type="ARBA" id="ARBA00022840"/>
    </source>
</evidence>
<keyword evidence="3" id="KW-0067">ATP-binding</keyword>
<evidence type="ECO:0000313" key="5">
    <source>
        <dbReference type="EMBL" id="KAK4767166.1"/>
    </source>
</evidence>
<organism evidence="5 6">
    <name type="scientific">Trapa natans</name>
    <name type="common">Water chestnut</name>
    <dbReference type="NCBI Taxonomy" id="22666"/>
    <lineage>
        <taxon>Eukaryota</taxon>
        <taxon>Viridiplantae</taxon>
        <taxon>Streptophyta</taxon>
        <taxon>Embryophyta</taxon>
        <taxon>Tracheophyta</taxon>
        <taxon>Spermatophyta</taxon>
        <taxon>Magnoliopsida</taxon>
        <taxon>eudicotyledons</taxon>
        <taxon>Gunneridae</taxon>
        <taxon>Pentapetalae</taxon>
        <taxon>rosids</taxon>
        <taxon>malvids</taxon>
        <taxon>Myrtales</taxon>
        <taxon>Lythraceae</taxon>
        <taxon>Trapa</taxon>
    </lineage>
</organism>
<gene>
    <name evidence="5" type="ORF">SAY86_014916</name>
</gene>
<dbReference type="Gene3D" id="1.10.8.60">
    <property type="match status" value="1"/>
</dbReference>
<dbReference type="InterPro" id="IPR027417">
    <property type="entry name" value="P-loop_NTPase"/>
</dbReference>
<dbReference type="Pfam" id="PF17862">
    <property type="entry name" value="AAA_lid_3"/>
    <property type="match status" value="1"/>
</dbReference>
<keyword evidence="6" id="KW-1185">Reference proteome</keyword>
<dbReference type="GO" id="GO:0009507">
    <property type="term" value="C:chloroplast"/>
    <property type="evidence" value="ECO:0007669"/>
    <property type="project" value="TreeGrafter"/>
</dbReference>
<evidence type="ECO:0000313" key="6">
    <source>
        <dbReference type="Proteomes" id="UP001346149"/>
    </source>
</evidence>
<protein>
    <recommendedName>
        <fullName evidence="4">AAA ATPase AAA+ lid domain-containing protein</fullName>
    </recommendedName>
</protein>
<comment type="similarity">
    <text evidence="1">Belongs to the AAA ATPase family.</text>
</comment>
<reference evidence="5 6" key="1">
    <citation type="journal article" date="2023" name="Hortic Res">
        <title>Pangenome of water caltrop reveals structural variations and asymmetric subgenome divergence after allopolyploidization.</title>
        <authorList>
            <person name="Zhang X."/>
            <person name="Chen Y."/>
            <person name="Wang L."/>
            <person name="Yuan Y."/>
            <person name="Fang M."/>
            <person name="Shi L."/>
            <person name="Lu R."/>
            <person name="Comes H.P."/>
            <person name="Ma Y."/>
            <person name="Chen Y."/>
            <person name="Huang G."/>
            <person name="Zhou Y."/>
            <person name="Zheng Z."/>
            <person name="Qiu Y."/>
        </authorList>
    </citation>
    <scope>NUCLEOTIDE SEQUENCE [LARGE SCALE GENOMIC DNA]</scope>
    <source>
        <strain evidence="5">F231</strain>
    </source>
</reference>
<dbReference type="PANTHER" id="PTHR23077:SF27">
    <property type="entry name" value="ATPASE FAMILY GENE 2 PROTEIN HOMOLOG A"/>
    <property type="match status" value="1"/>
</dbReference>
<dbReference type="GO" id="GO:0016887">
    <property type="term" value="F:ATP hydrolysis activity"/>
    <property type="evidence" value="ECO:0007669"/>
    <property type="project" value="TreeGrafter"/>
</dbReference>
<proteinExistence type="inferred from homology"/>
<dbReference type="EMBL" id="JAXQNO010000022">
    <property type="protein sequence ID" value="KAK4767166.1"/>
    <property type="molecule type" value="Genomic_DNA"/>
</dbReference>
<accession>A0AAN7KN78</accession>
<dbReference type="FunFam" id="1.10.8.60:FF:000038">
    <property type="entry name" value="spermatogenesis-associated protein 5-like protein 1"/>
    <property type="match status" value="1"/>
</dbReference>
<dbReference type="SUPFAM" id="SSF52540">
    <property type="entry name" value="P-loop containing nucleoside triphosphate hydrolases"/>
    <property type="match status" value="1"/>
</dbReference>